<evidence type="ECO:0000256" key="1">
    <source>
        <dbReference type="SAM" id="MobiDB-lite"/>
    </source>
</evidence>
<dbReference type="AlphaFoldDB" id="A0A7X6MDA9"/>
<accession>A0A7X6MDA9</accession>
<dbReference type="SUPFAM" id="SSF55298">
    <property type="entry name" value="YjgF-like"/>
    <property type="match status" value="1"/>
</dbReference>
<dbReference type="InterPro" id="IPR035959">
    <property type="entry name" value="RutC-like_sf"/>
</dbReference>
<dbReference type="Pfam" id="PF01042">
    <property type="entry name" value="Ribonuc_L-PSP"/>
    <property type="match status" value="1"/>
</dbReference>
<feature type="region of interest" description="Disordered" evidence="1">
    <location>
        <begin position="151"/>
        <end position="177"/>
    </location>
</feature>
<dbReference type="RefSeq" id="WP_061079049.1">
    <property type="nucleotide sequence ID" value="NZ_JAAXPG010000015.1"/>
</dbReference>
<sequence>MGRTPHEIVNPLTLAEPTGFSHALVVSPGRVVHVGGQRAHRPDGRIVGSGLAEQFDRALANAVEALRAAGAEPAHVVDMRVFTTSMAAYRTHSQSIGAVYRRHMGRFYPPMTVLGVVDLLDPDALVEVVCTAVVPEAAGSGPMRAEQVWTPAEEAGQPGVTVSADGVGPLPAREQRP</sequence>
<dbReference type="PANTHER" id="PTHR43857:SF1">
    <property type="entry name" value="YJGH FAMILY PROTEIN"/>
    <property type="match status" value="1"/>
</dbReference>
<name>A0A7X6MDA9_9ACTN</name>
<reference evidence="2 3" key="1">
    <citation type="submission" date="2020-04" db="EMBL/GenBank/DDBJ databases">
        <title>MicrobeNet Type strains.</title>
        <authorList>
            <person name="Nicholson A.C."/>
        </authorList>
    </citation>
    <scope>NUCLEOTIDE SEQUENCE [LARGE SCALE GENOMIC DNA]</scope>
    <source>
        <strain evidence="2 3">ATCC 23612</strain>
    </source>
</reference>
<protein>
    <submittedName>
        <fullName evidence="2">RidA family protein</fullName>
    </submittedName>
</protein>
<organism evidence="2 3">
    <name type="scientific">Nocardiopsis alborubida</name>
    <dbReference type="NCBI Taxonomy" id="146802"/>
    <lineage>
        <taxon>Bacteria</taxon>
        <taxon>Bacillati</taxon>
        <taxon>Actinomycetota</taxon>
        <taxon>Actinomycetes</taxon>
        <taxon>Streptosporangiales</taxon>
        <taxon>Nocardiopsidaceae</taxon>
        <taxon>Nocardiopsis</taxon>
    </lineage>
</organism>
<dbReference type="Proteomes" id="UP000553209">
    <property type="component" value="Unassembled WGS sequence"/>
</dbReference>
<dbReference type="EMBL" id="JAAXPG010000015">
    <property type="protein sequence ID" value="NKY99376.1"/>
    <property type="molecule type" value="Genomic_DNA"/>
</dbReference>
<comment type="caution">
    <text evidence="2">The sequence shown here is derived from an EMBL/GenBank/DDBJ whole genome shotgun (WGS) entry which is preliminary data.</text>
</comment>
<dbReference type="CDD" id="cd00448">
    <property type="entry name" value="YjgF_YER057c_UK114_family"/>
    <property type="match status" value="1"/>
</dbReference>
<gene>
    <name evidence="2" type="ORF">HGB44_17140</name>
</gene>
<keyword evidence="3" id="KW-1185">Reference proteome</keyword>
<evidence type="ECO:0000313" key="2">
    <source>
        <dbReference type="EMBL" id="NKY99376.1"/>
    </source>
</evidence>
<proteinExistence type="predicted"/>
<dbReference type="InterPro" id="IPR006175">
    <property type="entry name" value="YjgF/YER057c/UK114"/>
</dbReference>
<dbReference type="Gene3D" id="3.30.1330.40">
    <property type="entry name" value="RutC-like"/>
    <property type="match status" value="1"/>
</dbReference>
<dbReference type="PANTHER" id="PTHR43857">
    <property type="entry name" value="BLR7761 PROTEIN"/>
    <property type="match status" value="1"/>
</dbReference>
<evidence type="ECO:0000313" key="3">
    <source>
        <dbReference type="Proteomes" id="UP000553209"/>
    </source>
</evidence>